<comment type="pathway">
    <text evidence="5">Protein modification; protein ubiquitination.</text>
</comment>
<evidence type="ECO:0000256" key="17">
    <source>
        <dbReference type="PROSITE-ProRule" id="PRU00175"/>
    </source>
</evidence>
<dbReference type="SUPFAM" id="SSF57850">
    <property type="entry name" value="RING/U-box"/>
    <property type="match status" value="1"/>
</dbReference>
<feature type="compositionally biased region" description="Low complexity" evidence="18">
    <location>
        <begin position="20"/>
        <end position="37"/>
    </location>
</feature>
<accession>A0AAJ0M8H2</accession>
<evidence type="ECO:0000256" key="2">
    <source>
        <dbReference type="ARBA" id="ARBA00004170"/>
    </source>
</evidence>
<feature type="region of interest" description="Disordered" evidence="18">
    <location>
        <begin position="375"/>
        <end position="397"/>
    </location>
</feature>
<keyword evidence="10" id="KW-0967">Endosome</keyword>
<evidence type="ECO:0000256" key="11">
    <source>
        <dbReference type="ARBA" id="ARBA00022771"/>
    </source>
</evidence>
<evidence type="ECO:0000256" key="15">
    <source>
        <dbReference type="ARBA" id="ARBA00023228"/>
    </source>
</evidence>
<dbReference type="AlphaFoldDB" id="A0AAJ0M8H2"/>
<feature type="compositionally biased region" description="Polar residues" evidence="18">
    <location>
        <begin position="379"/>
        <end position="397"/>
    </location>
</feature>
<dbReference type="SUPFAM" id="SSF57903">
    <property type="entry name" value="FYVE/PHD zinc finger"/>
    <property type="match status" value="1"/>
</dbReference>
<dbReference type="InterPro" id="IPR011011">
    <property type="entry name" value="Znf_FYVE_PHD"/>
</dbReference>
<dbReference type="Gene3D" id="3.30.40.10">
    <property type="entry name" value="Zinc/RING finger domain, C3HC4 (zinc finger)"/>
    <property type="match status" value="2"/>
</dbReference>
<evidence type="ECO:0000256" key="9">
    <source>
        <dbReference type="ARBA" id="ARBA00022723"/>
    </source>
</evidence>
<protein>
    <recommendedName>
        <fullName evidence="6">RING-type E3 ubiquitin transferase</fullName>
        <ecNumber evidence="6">2.3.2.27</ecNumber>
    </recommendedName>
</protein>
<evidence type="ECO:0000256" key="14">
    <source>
        <dbReference type="ARBA" id="ARBA00023136"/>
    </source>
</evidence>
<evidence type="ECO:0000256" key="5">
    <source>
        <dbReference type="ARBA" id="ARBA00004906"/>
    </source>
</evidence>
<evidence type="ECO:0000256" key="3">
    <source>
        <dbReference type="ARBA" id="ARBA00004177"/>
    </source>
</evidence>
<evidence type="ECO:0000256" key="16">
    <source>
        <dbReference type="ARBA" id="ARBA00023288"/>
    </source>
</evidence>
<dbReference type="InterPro" id="IPR001841">
    <property type="entry name" value="Znf_RING"/>
</dbReference>
<evidence type="ECO:0000313" key="22">
    <source>
        <dbReference type="Proteomes" id="UP001275084"/>
    </source>
</evidence>
<dbReference type="PANTHER" id="PTHR46661">
    <property type="entry name" value="E3 UBIQUITIN-PROTEIN LIGASE ZNRF1-LIKE PROTEIN"/>
    <property type="match status" value="1"/>
</dbReference>
<dbReference type="EC" id="2.3.2.27" evidence="6"/>
<dbReference type="InterPro" id="IPR051878">
    <property type="entry name" value="ZNRF_ubiq-protein_ligase"/>
</dbReference>
<feature type="region of interest" description="Disordered" evidence="18">
    <location>
        <begin position="66"/>
        <end position="230"/>
    </location>
</feature>
<evidence type="ECO:0000256" key="1">
    <source>
        <dbReference type="ARBA" id="ARBA00000900"/>
    </source>
</evidence>
<evidence type="ECO:0000256" key="7">
    <source>
        <dbReference type="ARBA" id="ARBA00022679"/>
    </source>
</evidence>
<feature type="compositionally biased region" description="Polar residues" evidence="18">
    <location>
        <begin position="426"/>
        <end position="435"/>
    </location>
</feature>
<keyword evidence="12" id="KW-0833">Ubl conjugation pathway</keyword>
<dbReference type="Pfam" id="PF01363">
    <property type="entry name" value="FYVE"/>
    <property type="match status" value="1"/>
</dbReference>
<keyword evidence="7" id="KW-0808">Transferase</keyword>
<feature type="region of interest" description="Disordered" evidence="18">
    <location>
        <begin position="1"/>
        <end position="38"/>
    </location>
</feature>
<evidence type="ECO:0000256" key="6">
    <source>
        <dbReference type="ARBA" id="ARBA00012483"/>
    </source>
</evidence>
<dbReference type="InterPro" id="IPR000306">
    <property type="entry name" value="Znf_FYVE"/>
</dbReference>
<keyword evidence="14" id="KW-0472">Membrane</keyword>
<organism evidence="21 22">
    <name type="scientific">Lasiosphaeria hispida</name>
    <dbReference type="NCBI Taxonomy" id="260671"/>
    <lineage>
        <taxon>Eukaryota</taxon>
        <taxon>Fungi</taxon>
        <taxon>Dikarya</taxon>
        <taxon>Ascomycota</taxon>
        <taxon>Pezizomycotina</taxon>
        <taxon>Sordariomycetes</taxon>
        <taxon>Sordariomycetidae</taxon>
        <taxon>Sordariales</taxon>
        <taxon>Lasiosphaeriaceae</taxon>
        <taxon>Lasiosphaeria</taxon>
    </lineage>
</organism>
<dbReference type="SMART" id="SM00184">
    <property type="entry name" value="RING"/>
    <property type="match status" value="1"/>
</dbReference>
<evidence type="ECO:0000256" key="18">
    <source>
        <dbReference type="SAM" id="MobiDB-lite"/>
    </source>
</evidence>
<comment type="subcellular location">
    <subcellularLocation>
        <location evidence="3">Endosome</location>
    </subcellularLocation>
    <subcellularLocation>
        <location evidence="4">Lysosome</location>
    </subcellularLocation>
    <subcellularLocation>
        <location evidence="2">Membrane</location>
        <topology evidence="2">Peripheral membrane protein</topology>
    </subcellularLocation>
</comment>
<comment type="catalytic activity">
    <reaction evidence="1">
        <text>S-ubiquitinyl-[E2 ubiquitin-conjugating enzyme]-L-cysteine + [acceptor protein]-L-lysine = [E2 ubiquitin-conjugating enzyme]-L-cysteine + N(6)-ubiquitinyl-[acceptor protein]-L-lysine.</text>
        <dbReference type="EC" id="2.3.2.27"/>
    </reaction>
</comment>
<feature type="compositionally biased region" description="Low complexity" evidence="18">
    <location>
        <begin position="490"/>
        <end position="506"/>
    </location>
</feature>
<dbReference type="SMART" id="SM00064">
    <property type="entry name" value="FYVE"/>
    <property type="match status" value="1"/>
</dbReference>
<feature type="region of interest" description="Disordered" evidence="18">
    <location>
        <begin position="420"/>
        <end position="476"/>
    </location>
</feature>
<keyword evidence="22" id="KW-1185">Reference proteome</keyword>
<dbReference type="CDD" id="cd16489">
    <property type="entry name" value="mRING-CH-C4HC2H_ZNRF"/>
    <property type="match status" value="1"/>
</dbReference>
<evidence type="ECO:0000313" key="21">
    <source>
        <dbReference type="EMBL" id="KAK3341667.1"/>
    </source>
</evidence>
<feature type="compositionally biased region" description="Basic and acidic residues" evidence="18">
    <location>
        <begin position="66"/>
        <end position="90"/>
    </location>
</feature>
<feature type="domain" description="FYVE-type" evidence="20">
    <location>
        <begin position="283"/>
        <end position="376"/>
    </location>
</feature>
<proteinExistence type="predicted"/>
<dbReference type="GO" id="GO:0043161">
    <property type="term" value="P:proteasome-mediated ubiquitin-dependent protein catabolic process"/>
    <property type="evidence" value="ECO:0007669"/>
    <property type="project" value="TreeGrafter"/>
</dbReference>
<dbReference type="GO" id="GO:0061630">
    <property type="term" value="F:ubiquitin protein ligase activity"/>
    <property type="evidence" value="ECO:0007669"/>
    <property type="project" value="UniProtKB-EC"/>
</dbReference>
<dbReference type="InterPro" id="IPR017455">
    <property type="entry name" value="Znf_FYVE-rel"/>
</dbReference>
<keyword evidence="16" id="KW-0449">Lipoprotein</keyword>
<reference evidence="21" key="2">
    <citation type="submission" date="2023-06" db="EMBL/GenBank/DDBJ databases">
        <authorList>
            <consortium name="Lawrence Berkeley National Laboratory"/>
            <person name="Haridas S."/>
            <person name="Hensen N."/>
            <person name="Bonometti L."/>
            <person name="Westerberg I."/>
            <person name="Brannstrom I.O."/>
            <person name="Guillou S."/>
            <person name="Cros-Aarteil S."/>
            <person name="Calhoun S."/>
            <person name="Kuo A."/>
            <person name="Mondo S."/>
            <person name="Pangilinan J."/>
            <person name="Riley R."/>
            <person name="Labutti K."/>
            <person name="Andreopoulos B."/>
            <person name="Lipzen A."/>
            <person name="Chen C."/>
            <person name="Yanf M."/>
            <person name="Daum C."/>
            <person name="Ng V."/>
            <person name="Clum A."/>
            <person name="Steindorff A."/>
            <person name="Ohm R."/>
            <person name="Martin F."/>
            <person name="Silar P."/>
            <person name="Natvig D."/>
            <person name="Lalanne C."/>
            <person name="Gautier V."/>
            <person name="Ament-Velasquez S.L."/>
            <person name="Kruys A."/>
            <person name="Hutchinson M.I."/>
            <person name="Powell A.J."/>
            <person name="Barry K."/>
            <person name="Miller A.N."/>
            <person name="Grigoriev I.V."/>
            <person name="Debuchy R."/>
            <person name="Gladieux P."/>
            <person name="Thoren M.H."/>
            <person name="Johannesson H."/>
        </authorList>
    </citation>
    <scope>NUCLEOTIDE SEQUENCE</scope>
    <source>
        <strain evidence="21">CBS 955.72</strain>
    </source>
</reference>
<evidence type="ECO:0000256" key="13">
    <source>
        <dbReference type="ARBA" id="ARBA00022833"/>
    </source>
</evidence>
<comment type="caution">
    <text evidence="21">The sequence shown here is derived from an EMBL/GenBank/DDBJ whole genome shotgun (WGS) entry which is preliminary data.</text>
</comment>
<dbReference type="PROSITE" id="PS50178">
    <property type="entry name" value="ZF_FYVE"/>
    <property type="match status" value="1"/>
</dbReference>
<dbReference type="GO" id="GO:0005768">
    <property type="term" value="C:endosome"/>
    <property type="evidence" value="ECO:0007669"/>
    <property type="project" value="UniProtKB-SubCell"/>
</dbReference>
<dbReference type="PROSITE" id="PS50089">
    <property type="entry name" value="ZF_RING_2"/>
    <property type="match status" value="1"/>
</dbReference>
<dbReference type="GO" id="GO:0008270">
    <property type="term" value="F:zinc ion binding"/>
    <property type="evidence" value="ECO:0007669"/>
    <property type="project" value="UniProtKB-KW"/>
</dbReference>
<keyword evidence="11 17" id="KW-0863">Zinc-finger</keyword>
<keyword evidence="13" id="KW-0862">Zinc</keyword>
<feature type="region of interest" description="Disordered" evidence="18">
    <location>
        <begin position="488"/>
        <end position="515"/>
    </location>
</feature>
<evidence type="ECO:0000256" key="4">
    <source>
        <dbReference type="ARBA" id="ARBA00004371"/>
    </source>
</evidence>
<dbReference type="GO" id="GO:0070936">
    <property type="term" value="P:protein K48-linked ubiquitination"/>
    <property type="evidence" value="ECO:0007669"/>
    <property type="project" value="TreeGrafter"/>
</dbReference>
<feature type="region of interest" description="Disordered" evidence="18">
    <location>
        <begin position="555"/>
        <end position="583"/>
    </location>
</feature>
<dbReference type="Proteomes" id="UP001275084">
    <property type="component" value="Unassembled WGS sequence"/>
</dbReference>
<dbReference type="GO" id="GO:0016020">
    <property type="term" value="C:membrane"/>
    <property type="evidence" value="ECO:0007669"/>
    <property type="project" value="UniProtKB-SubCell"/>
</dbReference>
<sequence>MATPNGGGQASQAHIDVPSDSESGSSYAGSGSSGPRSAVCRFRTTQFHDQECSRYFDCPSHVVERALSDDRGDGESDDIAHSGDENERQEAVGIQDVAPHAEAGAPSPPSVDRGNQEQQPSPTTTPLPESPLAGDAEPPLLVTGSSNTAIDGSPAATPPAEEESSPIQEESPVGSAENPIIVIDDPAEHDQGQEPHSASQSEHDSRSVNNGAPSLPPLDFASPITPFARELEPGPRATQRILSDQNALYRAQLSPTQENQHPPLPTRGGPASADLVLPRWQPDAEMTYCPICHAQFNIFVRKHHCRKCGRVVCNACSPHRITIPYQYIVQPPGTPRILAPRYPSSMLIGDGGYLDFGIIGGGERVRLCNPCVPDPNITPPQTQGTHSRSHSSLLQSAQPETTTLFTNRWSSYFGAAPASDAHVRSRSVTMQSGIPPSSRAPGNLAQHPQSTEDRILSGTPPAYYRPGGSSQRHHPYTGTATRYRSLLDTGSSSSAAGSSSGVNRRLPPLPAPAPQIAEEDECPVCHRELPPRTLPNFEALREAHITICITSHSTYSGGVPSTSTDPNAGGTGTGPPLPPMPPRRTGMFPYTATEKDCVDSAECTICLEEFEVGVPMARLECLCRFHRMCISAWWERHPGRCPMHQHDSFGY</sequence>
<evidence type="ECO:0000256" key="12">
    <source>
        <dbReference type="ARBA" id="ARBA00022786"/>
    </source>
</evidence>
<feature type="domain" description="RING-type" evidence="19">
    <location>
        <begin position="603"/>
        <end position="645"/>
    </location>
</feature>
<reference evidence="21" key="1">
    <citation type="journal article" date="2023" name="Mol. Phylogenet. Evol.">
        <title>Genome-scale phylogeny and comparative genomics of the fungal order Sordariales.</title>
        <authorList>
            <person name="Hensen N."/>
            <person name="Bonometti L."/>
            <person name="Westerberg I."/>
            <person name="Brannstrom I.O."/>
            <person name="Guillou S."/>
            <person name="Cros-Aarteil S."/>
            <person name="Calhoun S."/>
            <person name="Haridas S."/>
            <person name="Kuo A."/>
            <person name="Mondo S."/>
            <person name="Pangilinan J."/>
            <person name="Riley R."/>
            <person name="LaButti K."/>
            <person name="Andreopoulos B."/>
            <person name="Lipzen A."/>
            <person name="Chen C."/>
            <person name="Yan M."/>
            <person name="Daum C."/>
            <person name="Ng V."/>
            <person name="Clum A."/>
            <person name="Steindorff A."/>
            <person name="Ohm R.A."/>
            <person name="Martin F."/>
            <person name="Silar P."/>
            <person name="Natvig D.O."/>
            <person name="Lalanne C."/>
            <person name="Gautier V."/>
            <person name="Ament-Velasquez S.L."/>
            <person name="Kruys A."/>
            <person name="Hutchinson M.I."/>
            <person name="Powell A.J."/>
            <person name="Barry K."/>
            <person name="Miller A.N."/>
            <person name="Grigoriev I.V."/>
            <person name="Debuchy R."/>
            <person name="Gladieux P."/>
            <person name="Hiltunen Thoren M."/>
            <person name="Johannesson H."/>
        </authorList>
    </citation>
    <scope>NUCLEOTIDE SEQUENCE</scope>
    <source>
        <strain evidence="21">CBS 955.72</strain>
    </source>
</reference>
<name>A0AAJ0M8H2_9PEZI</name>
<dbReference type="InterPro" id="IPR013083">
    <property type="entry name" value="Znf_RING/FYVE/PHD"/>
</dbReference>
<dbReference type="Pfam" id="PF13639">
    <property type="entry name" value="zf-RING_2"/>
    <property type="match status" value="1"/>
</dbReference>
<dbReference type="EMBL" id="JAUIQD010000008">
    <property type="protein sequence ID" value="KAK3341667.1"/>
    <property type="molecule type" value="Genomic_DNA"/>
</dbReference>
<feature type="compositionally biased region" description="Polar residues" evidence="18">
    <location>
        <begin position="555"/>
        <end position="566"/>
    </location>
</feature>
<gene>
    <name evidence="21" type="ORF">B0T25DRAFT_349511</name>
</gene>
<evidence type="ECO:0000256" key="8">
    <source>
        <dbReference type="ARBA" id="ARBA00022707"/>
    </source>
</evidence>
<dbReference type="PANTHER" id="PTHR46661:SF4">
    <property type="entry name" value="RING-TYPE DOMAIN-CONTAINING PROTEIN"/>
    <property type="match status" value="1"/>
</dbReference>
<keyword evidence="15" id="KW-0458">Lysosome</keyword>
<keyword evidence="9" id="KW-0479">Metal-binding</keyword>
<evidence type="ECO:0000259" key="20">
    <source>
        <dbReference type="PROSITE" id="PS50178"/>
    </source>
</evidence>
<evidence type="ECO:0000259" key="19">
    <source>
        <dbReference type="PROSITE" id="PS50089"/>
    </source>
</evidence>
<keyword evidence="8" id="KW-0519">Myristate</keyword>
<evidence type="ECO:0000256" key="10">
    <source>
        <dbReference type="ARBA" id="ARBA00022753"/>
    </source>
</evidence>